<dbReference type="InterPro" id="IPR029056">
    <property type="entry name" value="Ribokinase-like"/>
</dbReference>
<keyword evidence="11 18" id="KW-0413">Isomerase</keyword>
<dbReference type="eggNOG" id="COG0063">
    <property type="taxonomic scope" value="Bacteria"/>
</dbReference>
<evidence type="ECO:0000256" key="7">
    <source>
        <dbReference type="ARBA" id="ARBA00022840"/>
    </source>
</evidence>
<evidence type="ECO:0000256" key="6">
    <source>
        <dbReference type="ARBA" id="ARBA00022741"/>
    </source>
</evidence>
<feature type="binding site" evidence="17">
    <location>
        <begin position="410"/>
        <end position="414"/>
    </location>
    <ligand>
        <name>AMP</name>
        <dbReference type="ChEBI" id="CHEBI:456215"/>
    </ligand>
</feature>
<comment type="cofactor">
    <cofactor evidence="18">
        <name>K(+)</name>
        <dbReference type="ChEBI" id="CHEBI:29103"/>
    </cofactor>
    <text evidence="18">Binds 1 potassium ion per subunit.</text>
</comment>
<dbReference type="Gene3D" id="3.40.1190.20">
    <property type="match status" value="1"/>
</dbReference>
<comment type="similarity">
    <text evidence="4 18">In the C-terminal section; belongs to the NnrD/CARKD family.</text>
</comment>
<keyword evidence="9 18" id="KW-0630">Potassium</keyword>
<evidence type="ECO:0000256" key="3">
    <source>
        <dbReference type="ARBA" id="ARBA00006001"/>
    </source>
</evidence>
<dbReference type="Proteomes" id="UP000027986">
    <property type="component" value="Chromosome"/>
</dbReference>
<dbReference type="HAMAP" id="MF_01965">
    <property type="entry name" value="NADHX_dehydratase"/>
    <property type="match status" value="1"/>
</dbReference>
<evidence type="ECO:0000259" key="20">
    <source>
        <dbReference type="PROSITE" id="PS51385"/>
    </source>
</evidence>
<dbReference type="EMBL" id="CP008889">
    <property type="protein sequence ID" value="AIF41385.1"/>
    <property type="molecule type" value="Genomic_DNA"/>
</dbReference>
<dbReference type="PANTHER" id="PTHR12592:SF0">
    <property type="entry name" value="ATP-DEPENDENT (S)-NAD(P)H-HYDRATE DEHYDRATASE"/>
    <property type="match status" value="1"/>
</dbReference>
<dbReference type="EC" id="4.2.1.136" evidence="17"/>
<name>A0A075JHR4_9MICO</name>
<comment type="catalytic activity">
    <reaction evidence="1 18">
        <text>(6R)-NADHX = (6S)-NADHX</text>
        <dbReference type="Rhea" id="RHEA:32215"/>
        <dbReference type="ChEBI" id="CHEBI:64074"/>
        <dbReference type="ChEBI" id="CHEBI:64075"/>
        <dbReference type="EC" id="5.1.99.6"/>
    </reaction>
</comment>
<feature type="domain" description="YjeF C-terminal" evidence="19">
    <location>
        <begin position="225"/>
        <end position="506"/>
    </location>
</feature>
<dbReference type="GO" id="GO:0052855">
    <property type="term" value="F:ADP-dependent NAD(P)H-hydrate dehydratase activity"/>
    <property type="evidence" value="ECO:0007669"/>
    <property type="project" value="UniProtKB-UniRule"/>
</dbReference>
<evidence type="ECO:0000256" key="14">
    <source>
        <dbReference type="ARBA" id="ARBA00025153"/>
    </source>
</evidence>
<feature type="domain" description="YjeF N-terminal" evidence="20">
    <location>
        <begin position="4"/>
        <end position="217"/>
    </location>
</feature>
<evidence type="ECO:0000256" key="18">
    <source>
        <dbReference type="PIRNR" id="PIRNR017184"/>
    </source>
</evidence>
<keyword evidence="5 18" id="KW-0479">Metal-binding</keyword>
<evidence type="ECO:0000256" key="8">
    <source>
        <dbReference type="ARBA" id="ARBA00022857"/>
    </source>
</evidence>
<dbReference type="InterPro" id="IPR004443">
    <property type="entry name" value="YjeF_N_dom"/>
</dbReference>
<protein>
    <recommendedName>
        <fullName evidence="17">ADP-dependent (S)-NAD(P)H-hydrate dehydratase</fullName>
        <ecNumber evidence="17">4.2.1.136</ecNumber>
    </recommendedName>
    <alternativeName>
        <fullName evidence="17">ADP-dependent NAD(P)HX dehydratase</fullName>
    </alternativeName>
</protein>
<evidence type="ECO:0000256" key="15">
    <source>
        <dbReference type="ARBA" id="ARBA00048238"/>
    </source>
</evidence>
<reference evidence="21 22" key="1">
    <citation type="submission" date="2014-07" db="EMBL/GenBank/DDBJ databases">
        <title>Genome Sequencing of Dermacoccus nishinomiyaensis.</title>
        <authorList>
            <person name="Hong K.W."/>
            <person name="Chan K.G."/>
        </authorList>
    </citation>
    <scope>NUCLEOTIDE SEQUENCE [LARGE SCALE GENOMIC DNA]</scope>
    <source>
        <strain evidence="21 22">M25</strain>
    </source>
</reference>
<keyword evidence="13" id="KW-0511">Multifunctional enzyme</keyword>
<dbReference type="InterPro" id="IPR030677">
    <property type="entry name" value="Nnr"/>
</dbReference>
<evidence type="ECO:0000256" key="11">
    <source>
        <dbReference type="ARBA" id="ARBA00023235"/>
    </source>
</evidence>
<comment type="function">
    <text evidence="17">Catalyzes the dehydration of the S-form of NAD(P)HX at the expense of ADP, which is converted to AMP. Together with NAD(P)HX epimerase, which catalyzes the epimerization of the S- and R-forms, the enzyme allows the repair of both epimers of NAD(P)HX, a damaged form of NAD(P)H that is a result of enzymatic or heat-dependent hydration.</text>
</comment>
<dbReference type="Pfam" id="PF01256">
    <property type="entry name" value="Carb_kinase"/>
    <property type="match status" value="1"/>
</dbReference>
<dbReference type="KEGG" id="dni:HX89_11025"/>
<dbReference type="SUPFAM" id="SSF53613">
    <property type="entry name" value="Ribokinase-like"/>
    <property type="match status" value="1"/>
</dbReference>
<evidence type="ECO:0000256" key="2">
    <source>
        <dbReference type="ARBA" id="ARBA00000909"/>
    </source>
</evidence>
<dbReference type="InterPro" id="IPR000631">
    <property type="entry name" value="CARKD"/>
</dbReference>
<comment type="similarity">
    <text evidence="3 18">In the N-terminal section; belongs to the NnrE/AIBP family.</text>
</comment>
<evidence type="ECO:0000313" key="22">
    <source>
        <dbReference type="Proteomes" id="UP000027986"/>
    </source>
</evidence>
<dbReference type="GO" id="GO:0046496">
    <property type="term" value="P:nicotinamide nucleotide metabolic process"/>
    <property type="evidence" value="ECO:0007669"/>
    <property type="project" value="UniProtKB-UniRule"/>
</dbReference>
<evidence type="ECO:0000256" key="5">
    <source>
        <dbReference type="ARBA" id="ARBA00022723"/>
    </source>
</evidence>
<dbReference type="SUPFAM" id="SSF64153">
    <property type="entry name" value="YjeF N-terminal domain-like"/>
    <property type="match status" value="1"/>
</dbReference>
<comment type="function">
    <text evidence="14 18">Bifunctional enzyme that catalyzes the epimerization of the S- and R-forms of NAD(P)HX and the dehydration of the S-form of NAD(P)HX at the expense of ADP, which is converted to AMP. This allows the repair of both epimers of NAD(P)HX, a damaged form of NAD(P)H that is a result of enzymatic or heat-dependent hydration.</text>
</comment>
<dbReference type="eggNOG" id="COG0062">
    <property type="taxonomic scope" value="Bacteria"/>
</dbReference>
<dbReference type="GO" id="GO:0052856">
    <property type="term" value="F:NAD(P)HX epimerase activity"/>
    <property type="evidence" value="ECO:0007669"/>
    <property type="project" value="UniProtKB-EC"/>
</dbReference>
<feature type="binding site" evidence="17">
    <location>
        <position position="450"/>
    </location>
    <ligand>
        <name>(6S)-NADPHX</name>
        <dbReference type="ChEBI" id="CHEBI:64076"/>
    </ligand>
</feature>
<comment type="catalytic activity">
    <reaction evidence="16 17 18">
        <text>(6S)-NADPHX + ADP = AMP + phosphate + NADPH + H(+)</text>
        <dbReference type="Rhea" id="RHEA:32235"/>
        <dbReference type="ChEBI" id="CHEBI:15378"/>
        <dbReference type="ChEBI" id="CHEBI:43474"/>
        <dbReference type="ChEBI" id="CHEBI:57783"/>
        <dbReference type="ChEBI" id="CHEBI:64076"/>
        <dbReference type="ChEBI" id="CHEBI:456215"/>
        <dbReference type="ChEBI" id="CHEBI:456216"/>
        <dbReference type="EC" id="4.2.1.136"/>
    </reaction>
</comment>
<keyword evidence="6 17" id="KW-0547">Nucleotide-binding</keyword>
<organism evidence="21 22">
    <name type="scientific">Dermacoccus nishinomiyaensis</name>
    <dbReference type="NCBI Taxonomy" id="1274"/>
    <lineage>
        <taxon>Bacteria</taxon>
        <taxon>Bacillati</taxon>
        <taxon>Actinomycetota</taxon>
        <taxon>Actinomycetes</taxon>
        <taxon>Micrococcales</taxon>
        <taxon>Dermacoccaceae</taxon>
        <taxon>Dermacoccus</taxon>
    </lineage>
</organism>
<dbReference type="Pfam" id="PF03853">
    <property type="entry name" value="YjeF_N"/>
    <property type="match status" value="1"/>
</dbReference>
<keyword evidence="8 17" id="KW-0521">NADP</keyword>
<feature type="binding site" evidence="17">
    <location>
        <position position="449"/>
    </location>
    <ligand>
        <name>AMP</name>
        <dbReference type="ChEBI" id="CHEBI:456215"/>
    </ligand>
</feature>
<comment type="catalytic activity">
    <reaction evidence="2 18">
        <text>(6R)-NADPHX = (6S)-NADPHX</text>
        <dbReference type="Rhea" id="RHEA:32227"/>
        <dbReference type="ChEBI" id="CHEBI:64076"/>
        <dbReference type="ChEBI" id="CHEBI:64077"/>
        <dbReference type="EC" id="5.1.99.6"/>
    </reaction>
</comment>
<dbReference type="GO" id="GO:0046872">
    <property type="term" value="F:metal ion binding"/>
    <property type="evidence" value="ECO:0007669"/>
    <property type="project" value="UniProtKB-UniRule"/>
</dbReference>
<dbReference type="GO" id="GO:0005524">
    <property type="term" value="F:ATP binding"/>
    <property type="evidence" value="ECO:0007669"/>
    <property type="project" value="UniProtKB-UniRule"/>
</dbReference>
<evidence type="ECO:0000256" key="10">
    <source>
        <dbReference type="ARBA" id="ARBA00023027"/>
    </source>
</evidence>
<feature type="binding site" evidence="17">
    <location>
        <position position="363"/>
    </location>
    <ligand>
        <name>(6S)-NADPHX</name>
        <dbReference type="ChEBI" id="CHEBI:64076"/>
    </ligand>
</feature>
<comment type="catalytic activity">
    <reaction evidence="15 17 18">
        <text>(6S)-NADHX + ADP = AMP + phosphate + NADH + H(+)</text>
        <dbReference type="Rhea" id="RHEA:32223"/>
        <dbReference type="ChEBI" id="CHEBI:15378"/>
        <dbReference type="ChEBI" id="CHEBI:43474"/>
        <dbReference type="ChEBI" id="CHEBI:57945"/>
        <dbReference type="ChEBI" id="CHEBI:64074"/>
        <dbReference type="ChEBI" id="CHEBI:456215"/>
        <dbReference type="ChEBI" id="CHEBI:456216"/>
        <dbReference type="EC" id="4.2.1.136"/>
    </reaction>
</comment>
<keyword evidence="10 17" id="KW-0520">NAD</keyword>
<evidence type="ECO:0000256" key="9">
    <source>
        <dbReference type="ARBA" id="ARBA00022958"/>
    </source>
</evidence>
<evidence type="ECO:0000256" key="16">
    <source>
        <dbReference type="ARBA" id="ARBA00049209"/>
    </source>
</evidence>
<evidence type="ECO:0000256" key="4">
    <source>
        <dbReference type="ARBA" id="ARBA00009524"/>
    </source>
</evidence>
<dbReference type="Gene3D" id="3.40.50.10260">
    <property type="entry name" value="YjeF N-terminal domain"/>
    <property type="match status" value="1"/>
</dbReference>
<keyword evidence="12 17" id="KW-0456">Lyase</keyword>
<comment type="cofactor">
    <cofactor evidence="17">
        <name>Mg(2+)</name>
        <dbReference type="ChEBI" id="CHEBI:18420"/>
    </cofactor>
</comment>
<accession>A0A075JHR4</accession>
<evidence type="ECO:0000256" key="12">
    <source>
        <dbReference type="ARBA" id="ARBA00023239"/>
    </source>
</evidence>
<evidence type="ECO:0000256" key="1">
    <source>
        <dbReference type="ARBA" id="ARBA00000013"/>
    </source>
</evidence>
<dbReference type="PROSITE" id="PS01050">
    <property type="entry name" value="YJEF_C_2"/>
    <property type="match status" value="1"/>
</dbReference>
<comment type="similarity">
    <text evidence="17">Belongs to the NnrD/CARKD family.</text>
</comment>
<evidence type="ECO:0000256" key="13">
    <source>
        <dbReference type="ARBA" id="ARBA00023268"/>
    </source>
</evidence>
<sequence length="522" mass="53806">MTWVREAEKASGELLTSGTLMQRAAAAVARVVADEVRRLRADRVVVLVGPGNNGGDALFAARDLARDFGVRADVVLVAGRAHEEGLAAVRDAGLDVIEHPHGPHSECGGEHCDGPRSLQTITAADLVVDGILGIGARASRGLSGSHGEDDSDAAPWASAVRAIGRETRVVAVDCPTPGITADRTVTFGALKTSMLLDPRAAGEVGVVDIGLAELDGLSTDALRWSVQQYAGRWPIPGAHDHKYTRGVVGMATGSNAFPGAAVLGTVAAATAGAGMVRYVGPSRPSDLVLAAVPEAVHGMGRVQAWVVGSGIDGVSEREKNSERYESAIEVLGKAVPVVIDAGALTWLDEIERPEGSVTVITPHAGELASALALLGITDDGDEVTREAVEADPVRWARRMADGTGYVVLLKGGATVIARPAQRSADGITHDRAVFVENRSPNWLATAGTGDVLAGIVGVALAAGIEASAACAVATYIHGRAAHLANPGGPVRALDVASNVGRAIAELVEIKTRFDDDLHAGRL</sequence>
<dbReference type="PIRSF" id="PIRSF017184">
    <property type="entry name" value="Nnr"/>
    <property type="match status" value="1"/>
</dbReference>
<evidence type="ECO:0000256" key="17">
    <source>
        <dbReference type="HAMAP-Rule" id="MF_01965"/>
    </source>
</evidence>
<keyword evidence="22" id="KW-1185">Reference proteome</keyword>
<dbReference type="GO" id="GO:0110051">
    <property type="term" value="P:metabolite repair"/>
    <property type="evidence" value="ECO:0007669"/>
    <property type="project" value="TreeGrafter"/>
</dbReference>
<comment type="subunit">
    <text evidence="17">Homotetramer.</text>
</comment>
<dbReference type="PROSITE" id="PS51385">
    <property type="entry name" value="YJEF_N"/>
    <property type="match status" value="1"/>
</dbReference>
<feature type="binding site" evidence="17">
    <location>
        <position position="260"/>
    </location>
    <ligand>
        <name>(6S)-NADPHX</name>
        <dbReference type="ChEBI" id="CHEBI:64076"/>
    </ligand>
</feature>
<dbReference type="CDD" id="cd01171">
    <property type="entry name" value="YXKO-related"/>
    <property type="match status" value="1"/>
</dbReference>
<dbReference type="InterPro" id="IPR017953">
    <property type="entry name" value="Carbohydrate_kinase_pred_CS"/>
</dbReference>
<dbReference type="PANTHER" id="PTHR12592">
    <property type="entry name" value="ATP-DEPENDENT (S)-NAD(P)H-HYDRATE DEHYDRATASE FAMILY MEMBER"/>
    <property type="match status" value="1"/>
</dbReference>
<evidence type="ECO:0000313" key="21">
    <source>
        <dbReference type="EMBL" id="AIF41385.1"/>
    </source>
</evidence>
<dbReference type="PROSITE" id="PS51383">
    <property type="entry name" value="YJEF_C_3"/>
    <property type="match status" value="1"/>
</dbReference>
<gene>
    <name evidence="17" type="primary">nnrD</name>
    <name evidence="21" type="ORF">HX89_11025</name>
</gene>
<evidence type="ECO:0000259" key="19">
    <source>
        <dbReference type="PROSITE" id="PS51383"/>
    </source>
</evidence>
<dbReference type="AlphaFoldDB" id="A0A075JHR4"/>
<dbReference type="HOGENOM" id="CLU_024853_4_0_11"/>
<dbReference type="InterPro" id="IPR036652">
    <property type="entry name" value="YjeF_N_dom_sf"/>
</dbReference>
<feature type="binding site" evidence="17">
    <location>
        <position position="310"/>
    </location>
    <ligand>
        <name>(6S)-NADPHX</name>
        <dbReference type="ChEBI" id="CHEBI:64076"/>
    </ligand>
</feature>
<keyword evidence="7 17" id="KW-0067">ATP-binding</keyword>
<proteinExistence type="inferred from homology"/>